<dbReference type="RefSeq" id="WP_037908602.1">
    <property type="nucleotide sequence ID" value="NZ_JEMU01000009.1"/>
</dbReference>
<dbReference type="InterPro" id="IPR052519">
    <property type="entry name" value="Euk-type_GlcNAc_Kinase"/>
</dbReference>
<dbReference type="EMBL" id="JEMU01000009">
    <property type="protein sequence ID" value="KAJ02766.1"/>
    <property type="molecule type" value="Genomic_DNA"/>
</dbReference>
<dbReference type="AlphaFoldDB" id="A0A061SM39"/>
<dbReference type="CDD" id="cd24082">
    <property type="entry name" value="ASKHA_NBD_GspK-like"/>
    <property type="match status" value="1"/>
</dbReference>
<dbReference type="SUPFAM" id="SSF53067">
    <property type="entry name" value="Actin-like ATPase domain"/>
    <property type="match status" value="2"/>
</dbReference>
<organism evidence="2 3">
    <name type="scientific">Sulfitobacter mediterraneus</name>
    <dbReference type="NCBI Taxonomy" id="83219"/>
    <lineage>
        <taxon>Bacteria</taxon>
        <taxon>Pseudomonadati</taxon>
        <taxon>Pseudomonadota</taxon>
        <taxon>Alphaproteobacteria</taxon>
        <taxon>Rhodobacterales</taxon>
        <taxon>Roseobacteraceae</taxon>
        <taxon>Sulfitobacter</taxon>
    </lineage>
</organism>
<name>A0A061SM39_9RHOB</name>
<dbReference type="STRING" id="83219.PM02_11760"/>
<dbReference type="InterPro" id="IPR043129">
    <property type="entry name" value="ATPase_NBD"/>
</dbReference>
<reference evidence="2 3" key="1">
    <citation type="journal article" date="2014" name="Genome Announc.">
        <title>Draft Genome Sequences of Two Isolates of the Roseobacter Group, Sulfitobacter sp. Strains 3SOLIMAR09 and 1FIGIMAR09, from Harbors of Mallorca Island (Mediterranean Sea).</title>
        <authorList>
            <person name="Mas-Llado M."/>
            <person name="Pina-Villalonga J.M."/>
            <person name="Brunet-Galmes I."/>
            <person name="Nogales B."/>
            <person name="Bosch R."/>
        </authorList>
    </citation>
    <scope>NUCLEOTIDE SEQUENCE [LARGE SCALE GENOMIC DNA]</scope>
    <source>
        <strain evidence="2 3">1FIGIMAR09</strain>
    </source>
</reference>
<sequence>MTEQQDTVLIAVDGGGTGCRAAAGTLRRGILGEAAGGPGNVGTNFKAATGNIRSAMNAALAEAGLEDTPASNICVFMGLAGANFPEEMARVAAEFAYGAVHVTSDRDTAVVGALQEADGFVVTLGTGTIVARQRDRVIKTVSGWGFHLSDQASGSWLGHQLLRKTMMGEDGMIAQSPLGTQVLAEIGGAAKAMIFSASAAPGDYAALARQVIPAAQDGDEIGLALMQEGAAFIVSALGVLGFAAGDRLCLSGGVGPHYAPYLPEPFTRHLTPPAGNALQGAFTLAGRAALAK</sequence>
<evidence type="ECO:0000259" key="1">
    <source>
        <dbReference type="Pfam" id="PF01869"/>
    </source>
</evidence>
<dbReference type="eggNOG" id="COG2971">
    <property type="taxonomic scope" value="Bacteria"/>
</dbReference>
<comment type="caution">
    <text evidence="2">The sequence shown here is derived from an EMBL/GenBank/DDBJ whole genome shotgun (WGS) entry which is preliminary data.</text>
</comment>
<dbReference type="PANTHER" id="PTHR43190:SF3">
    <property type="entry name" value="N-ACETYL-D-GLUCOSAMINE KINASE"/>
    <property type="match status" value="1"/>
</dbReference>
<dbReference type="Proteomes" id="UP000027337">
    <property type="component" value="Unassembled WGS sequence"/>
</dbReference>
<gene>
    <name evidence="2" type="ORF">PM02_11760</name>
</gene>
<dbReference type="Pfam" id="PF01869">
    <property type="entry name" value="BcrAD_BadFG"/>
    <property type="match status" value="1"/>
</dbReference>
<dbReference type="Gene3D" id="3.30.420.40">
    <property type="match status" value="2"/>
</dbReference>
<accession>A0A061SM39</accession>
<feature type="domain" description="ATPase BadF/BadG/BcrA/BcrD type" evidence="1">
    <location>
        <begin position="12"/>
        <end position="254"/>
    </location>
</feature>
<evidence type="ECO:0000313" key="3">
    <source>
        <dbReference type="Proteomes" id="UP000027337"/>
    </source>
</evidence>
<dbReference type="InterPro" id="IPR002731">
    <property type="entry name" value="ATPase_BadF"/>
</dbReference>
<proteinExistence type="predicted"/>
<dbReference type="PANTHER" id="PTHR43190">
    <property type="entry name" value="N-ACETYL-D-GLUCOSAMINE KINASE"/>
    <property type="match status" value="1"/>
</dbReference>
<keyword evidence="3" id="KW-1185">Reference proteome</keyword>
<protein>
    <submittedName>
        <fullName evidence="2">ATPase</fullName>
    </submittedName>
</protein>
<evidence type="ECO:0000313" key="2">
    <source>
        <dbReference type="EMBL" id="KAJ02766.1"/>
    </source>
</evidence>